<evidence type="ECO:0000313" key="7">
    <source>
        <dbReference type="EMBL" id="MBB4799570.1"/>
    </source>
</evidence>
<dbReference type="Gene3D" id="1.10.1740.10">
    <property type="match status" value="1"/>
</dbReference>
<dbReference type="InterPro" id="IPR014284">
    <property type="entry name" value="RNA_pol_sigma-70_dom"/>
</dbReference>
<dbReference type="Proteomes" id="UP000539957">
    <property type="component" value="Unassembled WGS sequence"/>
</dbReference>
<gene>
    <name evidence="7" type="ORF">HNP32_003328</name>
</gene>
<accession>A0A7W7IS90</accession>
<keyword evidence="4" id="KW-0804">Transcription</keyword>
<evidence type="ECO:0000256" key="3">
    <source>
        <dbReference type="ARBA" id="ARBA00023082"/>
    </source>
</evidence>
<evidence type="ECO:0000256" key="1">
    <source>
        <dbReference type="ARBA" id="ARBA00010641"/>
    </source>
</evidence>
<dbReference type="InterPro" id="IPR039425">
    <property type="entry name" value="RNA_pol_sigma-70-like"/>
</dbReference>
<feature type="domain" description="RNA polymerase sigma-70 region 2" evidence="5">
    <location>
        <begin position="29"/>
        <end position="91"/>
    </location>
</feature>
<organism evidence="7 8">
    <name type="scientific">Brevundimonas bullata</name>
    <dbReference type="NCBI Taxonomy" id="13160"/>
    <lineage>
        <taxon>Bacteria</taxon>
        <taxon>Pseudomonadati</taxon>
        <taxon>Pseudomonadota</taxon>
        <taxon>Alphaproteobacteria</taxon>
        <taxon>Caulobacterales</taxon>
        <taxon>Caulobacteraceae</taxon>
        <taxon>Brevundimonas</taxon>
    </lineage>
</organism>
<keyword evidence="2" id="KW-0805">Transcription regulation</keyword>
<evidence type="ECO:0000313" key="8">
    <source>
        <dbReference type="Proteomes" id="UP000539957"/>
    </source>
</evidence>
<dbReference type="InterPro" id="IPR013249">
    <property type="entry name" value="RNA_pol_sigma70_r4_t2"/>
</dbReference>
<feature type="domain" description="RNA polymerase sigma factor 70 region 4 type 2" evidence="6">
    <location>
        <begin position="126"/>
        <end position="177"/>
    </location>
</feature>
<dbReference type="Gene3D" id="1.10.10.10">
    <property type="entry name" value="Winged helix-like DNA-binding domain superfamily/Winged helix DNA-binding domain"/>
    <property type="match status" value="1"/>
</dbReference>
<dbReference type="PANTHER" id="PTHR43133">
    <property type="entry name" value="RNA POLYMERASE ECF-TYPE SIGMA FACTO"/>
    <property type="match status" value="1"/>
</dbReference>
<dbReference type="CDD" id="cd06171">
    <property type="entry name" value="Sigma70_r4"/>
    <property type="match status" value="1"/>
</dbReference>
<evidence type="ECO:0000256" key="2">
    <source>
        <dbReference type="ARBA" id="ARBA00023015"/>
    </source>
</evidence>
<dbReference type="RefSeq" id="WP_224762289.1">
    <property type="nucleotide sequence ID" value="NZ_JACHKY010000006.1"/>
</dbReference>
<dbReference type="InterPro" id="IPR007627">
    <property type="entry name" value="RNA_pol_sigma70_r2"/>
</dbReference>
<dbReference type="EMBL" id="JACHKY010000006">
    <property type="protein sequence ID" value="MBB4799570.1"/>
    <property type="molecule type" value="Genomic_DNA"/>
</dbReference>
<evidence type="ECO:0000259" key="5">
    <source>
        <dbReference type="Pfam" id="PF04542"/>
    </source>
</evidence>
<evidence type="ECO:0000256" key="4">
    <source>
        <dbReference type="ARBA" id="ARBA00023163"/>
    </source>
</evidence>
<dbReference type="InterPro" id="IPR036388">
    <property type="entry name" value="WH-like_DNA-bd_sf"/>
</dbReference>
<dbReference type="PANTHER" id="PTHR43133:SF63">
    <property type="entry name" value="RNA POLYMERASE SIGMA FACTOR FECI-RELATED"/>
    <property type="match status" value="1"/>
</dbReference>
<dbReference type="GO" id="GO:0016987">
    <property type="term" value="F:sigma factor activity"/>
    <property type="evidence" value="ECO:0007669"/>
    <property type="project" value="UniProtKB-KW"/>
</dbReference>
<reference evidence="7 8" key="1">
    <citation type="submission" date="2020-08" db="EMBL/GenBank/DDBJ databases">
        <title>Functional genomics of gut bacteria from endangered species of beetles.</title>
        <authorList>
            <person name="Carlos-Shanley C."/>
        </authorList>
    </citation>
    <scope>NUCLEOTIDE SEQUENCE [LARGE SCALE GENOMIC DNA]</scope>
    <source>
        <strain evidence="7 8">S00123</strain>
    </source>
</reference>
<dbReference type="GO" id="GO:0006352">
    <property type="term" value="P:DNA-templated transcription initiation"/>
    <property type="evidence" value="ECO:0007669"/>
    <property type="project" value="InterPro"/>
</dbReference>
<dbReference type="InterPro" id="IPR013325">
    <property type="entry name" value="RNA_pol_sigma_r2"/>
</dbReference>
<dbReference type="Pfam" id="PF08281">
    <property type="entry name" value="Sigma70_r4_2"/>
    <property type="match status" value="1"/>
</dbReference>
<keyword evidence="8" id="KW-1185">Reference proteome</keyword>
<protein>
    <submittedName>
        <fullName evidence="7">RNA polymerase sigma-70 factor (ECF subfamily)</fullName>
    </submittedName>
</protein>
<sequence length="186" mass="20638">MNQQTDTLIGADIPSSGLASEDGFGGLTRRLRGPLFHFFLRRSGSPADAEEMVQDLFVRLLRRADLLSLENVDGYVFEAAANMVRDRGRYEQARGQGRHVGIDDLVAQSEAPGAEQIVAGKQRLKRMLAALNALPPRARQVVILRRFENLTYLQIARRLGISVSAVEKHMARAMAALRLDLVEGDR</sequence>
<dbReference type="Pfam" id="PF04542">
    <property type="entry name" value="Sigma70_r2"/>
    <property type="match status" value="1"/>
</dbReference>
<evidence type="ECO:0000259" key="6">
    <source>
        <dbReference type="Pfam" id="PF08281"/>
    </source>
</evidence>
<dbReference type="NCBIfam" id="TIGR02937">
    <property type="entry name" value="sigma70-ECF"/>
    <property type="match status" value="1"/>
</dbReference>
<proteinExistence type="inferred from homology"/>
<dbReference type="GO" id="GO:0003677">
    <property type="term" value="F:DNA binding"/>
    <property type="evidence" value="ECO:0007669"/>
    <property type="project" value="InterPro"/>
</dbReference>
<dbReference type="InterPro" id="IPR013324">
    <property type="entry name" value="RNA_pol_sigma_r3/r4-like"/>
</dbReference>
<comment type="caution">
    <text evidence="7">The sequence shown here is derived from an EMBL/GenBank/DDBJ whole genome shotgun (WGS) entry which is preliminary data.</text>
</comment>
<keyword evidence="3" id="KW-0731">Sigma factor</keyword>
<dbReference type="SUPFAM" id="SSF88659">
    <property type="entry name" value="Sigma3 and sigma4 domains of RNA polymerase sigma factors"/>
    <property type="match status" value="1"/>
</dbReference>
<dbReference type="AlphaFoldDB" id="A0A7W7IS90"/>
<comment type="similarity">
    <text evidence="1">Belongs to the sigma-70 factor family. ECF subfamily.</text>
</comment>
<name>A0A7W7IS90_9CAUL</name>
<dbReference type="SUPFAM" id="SSF88946">
    <property type="entry name" value="Sigma2 domain of RNA polymerase sigma factors"/>
    <property type="match status" value="1"/>
</dbReference>